<comment type="caution">
    <text evidence="2">The sequence shown here is derived from an EMBL/GenBank/DDBJ whole genome shotgun (WGS) entry which is preliminary data.</text>
</comment>
<feature type="region of interest" description="Disordered" evidence="1">
    <location>
        <begin position="60"/>
        <end position="93"/>
    </location>
</feature>
<name>A0AAW3QUM5_9PROT</name>
<evidence type="ECO:0000256" key="1">
    <source>
        <dbReference type="SAM" id="MobiDB-lite"/>
    </source>
</evidence>
<gene>
    <name evidence="2" type="ORF">AD941_11455</name>
</gene>
<protein>
    <recommendedName>
        <fullName evidence="4">DUF2497 domain-containing protein</fullName>
    </recommendedName>
</protein>
<feature type="compositionally biased region" description="Polar residues" evidence="1">
    <location>
        <begin position="79"/>
        <end position="93"/>
    </location>
</feature>
<evidence type="ECO:0000313" key="3">
    <source>
        <dbReference type="Proteomes" id="UP000075682"/>
    </source>
</evidence>
<dbReference type="AlphaFoldDB" id="A0AAW3QUM5"/>
<reference evidence="2 3" key="1">
    <citation type="submission" date="2015-06" db="EMBL/GenBank/DDBJ databases">
        <title>Improved classification and identification of acetic acid bacteria using matrix-assisted laser desorption/ionization time-of-flight mass spectrometry; Gluconobacter nephelii and Gluconobacter uchimurae are later heterotypic synonyms of Gluconobacter japonicus and Gluconobacter oxydans, respectively.</title>
        <authorList>
            <person name="Li L."/>
            <person name="Cleenwerck I."/>
            <person name="De Vuyst L."/>
            <person name="Vandamme P."/>
        </authorList>
    </citation>
    <scope>NUCLEOTIDE SEQUENCE [LARGE SCALE GENOMIC DNA]</scope>
    <source>
        <strain evidence="2 3">LMG 1356</strain>
    </source>
</reference>
<dbReference type="Proteomes" id="UP000075682">
    <property type="component" value="Unassembled WGS sequence"/>
</dbReference>
<evidence type="ECO:0000313" key="2">
    <source>
        <dbReference type="EMBL" id="KXV37222.1"/>
    </source>
</evidence>
<organism evidence="2 3">
    <name type="scientific">Gluconobacter albidus</name>
    <dbReference type="NCBI Taxonomy" id="318683"/>
    <lineage>
        <taxon>Bacteria</taxon>
        <taxon>Pseudomonadati</taxon>
        <taxon>Pseudomonadota</taxon>
        <taxon>Alphaproteobacteria</taxon>
        <taxon>Acetobacterales</taxon>
        <taxon>Acetobacteraceae</taxon>
        <taxon>Gluconobacter</taxon>
    </lineage>
</organism>
<sequence>MTTSDLNQHEHHDGEDMTDVLSSIRRILHDDPAPAATTEETQSMPHQAEELTLDSSMMVASPAPSAATISTPEAAPSTGDGTTAPSAETEQSRNDLMNAQTVAAAERSLDELHAAFSGTTPLASDTVISRGSGLTIEDMVRSEVRSMVRTWLDAHLPSLVEILVRAEIARLRPRE</sequence>
<proteinExistence type="predicted"/>
<evidence type="ECO:0008006" key="4">
    <source>
        <dbReference type="Google" id="ProtNLM"/>
    </source>
</evidence>
<dbReference type="RefSeq" id="WP_062031310.1">
    <property type="nucleotide sequence ID" value="NZ_BEWL01000007.1"/>
</dbReference>
<accession>A0AAW3QUM5</accession>
<dbReference type="InterPro" id="IPR019632">
    <property type="entry name" value="DUF2497"/>
</dbReference>
<feature type="compositionally biased region" description="Low complexity" evidence="1">
    <location>
        <begin position="60"/>
        <end position="78"/>
    </location>
</feature>
<dbReference type="EMBL" id="LHZN01000140">
    <property type="protein sequence ID" value="KXV37222.1"/>
    <property type="molecule type" value="Genomic_DNA"/>
</dbReference>
<dbReference type="Pfam" id="PF10691">
    <property type="entry name" value="DUF2497"/>
    <property type="match status" value="1"/>
</dbReference>
<feature type="region of interest" description="Disordered" evidence="1">
    <location>
        <begin position="1"/>
        <end position="48"/>
    </location>
</feature>